<reference evidence="1 2" key="1">
    <citation type="submission" date="2017-03" db="EMBL/GenBank/DDBJ databases">
        <title>Phylogenomics and comparative genomics of Lactobacillus salivarius, a mammalian gut commensal.</title>
        <authorList>
            <person name="Harris H.M."/>
        </authorList>
    </citation>
    <scope>NUCLEOTIDE SEQUENCE [LARGE SCALE GENOMIC DNA]</scope>
    <source>
        <strain evidence="1 2">JCM 1047</strain>
    </source>
</reference>
<dbReference type="AlphaFoldDB" id="A0A1V9R9C7"/>
<proteinExistence type="predicted"/>
<evidence type="ECO:0000313" key="1">
    <source>
        <dbReference type="EMBL" id="OQQ89795.1"/>
    </source>
</evidence>
<accession>A0A1V9R9C7</accession>
<gene>
    <name evidence="1" type="ORF">B6U56_08105</name>
</gene>
<organism evidence="1 2">
    <name type="scientific">Ligilactobacillus salivarius</name>
    <dbReference type="NCBI Taxonomy" id="1624"/>
    <lineage>
        <taxon>Bacteria</taxon>
        <taxon>Bacillati</taxon>
        <taxon>Bacillota</taxon>
        <taxon>Bacilli</taxon>
        <taxon>Lactobacillales</taxon>
        <taxon>Lactobacillaceae</taxon>
        <taxon>Ligilactobacillus</taxon>
    </lineage>
</organism>
<dbReference type="EMBL" id="NBEF01000025">
    <property type="protein sequence ID" value="OQQ89795.1"/>
    <property type="molecule type" value="Genomic_DNA"/>
</dbReference>
<dbReference type="Proteomes" id="UP000192575">
    <property type="component" value="Unassembled WGS sequence"/>
</dbReference>
<name>A0A1V9R9C7_9LACO</name>
<sequence>MSEKDKELWQKIEKKACRSLKKSSEDETNKTKMTKNKSKVIDFDRVKDCYMINIKKNFKIDNDPRSIDAIFDTEDGRMVFVEFKNGKLSPKNVLEKLYDSVLINNDLLGISIGKLRKDGIFILVYNPGSLEKIKGTIERKSKKKLKRMQIGKFKGYIFKEVYSLTKDQFEDWIEKNGVYFPNLYKNNFSK</sequence>
<dbReference type="RefSeq" id="WP_081535102.1">
    <property type="nucleotide sequence ID" value="NZ_NBEF01000025.1"/>
</dbReference>
<comment type="caution">
    <text evidence="1">The sequence shown here is derived from an EMBL/GenBank/DDBJ whole genome shotgun (WGS) entry which is preliminary data.</text>
</comment>
<protein>
    <submittedName>
        <fullName evidence="1">Uncharacterized protein</fullName>
    </submittedName>
</protein>
<evidence type="ECO:0000313" key="2">
    <source>
        <dbReference type="Proteomes" id="UP000192575"/>
    </source>
</evidence>